<dbReference type="PANTHER" id="PTHR35525:SF3">
    <property type="entry name" value="BLL6575 PROTEIN"/>
    <property type="match status" value="1"/>
</dbReference>
<sequence>MHTGQHIRTDSGSSWFFDAGRIALDFAHTGGFADDPDGRRPRARLGELLVTPADLDEWLSDHTEPIDVGATARELQDARALRSAIGRLAVAAAPAPAPVGSSDAAARTAVAVGLRAGTGRTRPAPDDIDTVNLFAALPDVPPSLPGGRRRAGANRVRLAQALSSVARDAVALFTEVGFDDVAADGQPTRLSRCSADDCGLVFYDSSRGGTRRWCSMQRCGNRAKVRAHRARRAAA</sequence>
<evidence type="ECO:0000313" key="2">
    <source>
        <dbReference type="EMBL" id="MDM7889296.1"/>
    </source>
</evidence>
<gene>
    <name evidence="2" type="ORF">QUG98_12635</name>
</gene>
<dbReference type="RefSeq" id="WP_289470872.1">
    <property type="nucleotide sequence ID" value="NZ_JAUCMM010000009.1"/>
</dbReference>
<organism evidence="2 3">
    <name type="scientific">Curtobacterium subtropicum</name>
    <dbReference type="NCBI Taxonomy" id="3055138"/>
    <lineage>
        <taxon>Bacteria</taxon>
        <taxon>Bacillati</taxon>
        <taxon>Actinomycetota</taxon>
        <taxon>Actinomycetes</taxon>
        <taxon>Micrococcales</taxon>
        <taxon>Microbacteriaceae</taxon>
        <taxon>Curtobacterium</taxon>
    </lineage>
</organism>
<dbReference type="Pfam" id="PF11706">
    <property type="entry name" value="zf-CGNR"/>
    <property type="match status" value="1"/>
</dbReference>
<evidence type="ECO:0000259" key="1">
    <source>
        <dbReference type="Pfam" id="PF11706"/>
    </source>
</evidence>
<proteinExistence type="predicted"/>
<keyword evidence="3" id="KW-1185">Reference proteome</keyword>
<dbReference type="EMBL" id="JAUCMM010000009">
    <property type="protein sequence ID" value="MDM7889296.1"/>
    <property type="molecule type" value="Genomic_DNA"/>
</dbReference>
<name>A0ABT7TI85_9MICO</name>
<dbReference type="Proteomes" id="UP001235720">
    <property type="component" value="Unassembled WGS sequence"/>
</dbReference>
<dbReference type="Gene3D" id="1.10.3300.10">
    <property type="entry name" value="Jann2411-like domain"/>
    <property type="match status" value="1"/>
</dbReference>
<dbReference type="SUPFAM" id="SSF160904">
    <property type="entry name" value="Jann2411-like"/>
    <property type="match status" value="2"/>
</dbReference>
<dbReference type="InterPro" id="IPR021005">
    <property type="entry name" value="Znf_CGNR"/>
</dbReference>
<evidence type="ECO:0000313" key="3">
    <source>
        <dbReference type="Proteomes" id="UP001235720"/>
    </source>
</evidence>
<accession>A0ABT7TI85</accession>
<dbReference type="InterPro" id="IPR023286">
    <property type="entry name" value="ABATE_dom_sf"/>
</dbReference>
<dbReference type="InterPro" id="IPR010852">
    <property type="entry name" value="ABATE"/>
</dbReference>
<comment type="caution">
    <text evidence="2">The sequence shown here is derived from an EMBL/GenBank/DDBJ whole genome shotgun (WGS) entry which is preliminary data.</text>
</comment>
<feature type="domain" description="Zinc finger CGNR" evidence="1">
    <location>
        <begin position="189"/>
        <end position="232"/>
    </location>
</feature>
<reference evidence="2 3" key="1">
    <citation type="submission" date="2023-06" db="EMBL/GenBank/DDBJ databases">
        <authorList>
            <person name="Feng G."/>
            <person name="Li J."/>
            <person name="Zhu H."/>
        </authorList>
    </citation>
    <scope>NUCLEOTIDE SEQUENCE [LARGE SCALE GENOMIC DNA]</scope>
    <source>
        <strain evidence="2 3">RHCJP20</strain>
    </source>
</reference>
<protein>
    <submittedName>
        <fullName evidence="2">CGNR zinc finger domain-containing protein</fullName>
    </submittedName>
</protein>
<dbReference type="PANTHER" id="PTHR35525">
    <property type="entry name" value="BLL6575 PROTEIN"/>
    <property type="match status" value="1"/>
</dbReference>
<dbReference type="Pfam" id="PF07336">
    <property type="entry name" value="ABATE"/>
    <property type="match status" value="1"/>
</dbReference>